<proteinExistence type="predicted"/>
<dbReference type="Gene3D" id="1.25.40.20">
    <property type="entry name" value="Ankyrin repeat-containing domain"/>
    <property type="match status" value="1"/>
</dbReference>
<dbReference type="InterPro" id="IPR047184">
    <property type="entry name" value="KANK1-4"/>
</dbReference>
<dbReference type="GO" id="GO:0005737">
    <property type="term" value="C:cytoplasm"/>
    <property type="evidence" value="ECO:0007669"/>
    <property type="project" value="TreeGrafter"/>
</dbReference>
<dbReference type="GeneID" id="34457773"/>
<dbReference type="Proteomes" id="UP000184300">
    <property type="component" value="Unassembled WGS sequence"/>
</dbReference>
<dbReference type="PANTHER" id="PTHR24168">
    <property type="entry name" value="KN MOTIF AND ANKYRIN REPEAT DOMAIN-CONTAINING"/>
    <property type="match status" value="1"/>
</dbReference>
<dbReference type="PROSITE" id="PS50088">
    <property type="entry name" value="ANK_REPEAT"/>
    <property type="match status" value="1"/>
</dbReference>
<keyword evidence="1" id="KW-0040">ANK repeat</keyword>
<dbReference type="PANTHER" id="PTHR24168:SF21">
    <property type="entry name" value="KANK, ISOFORM D"/>
    <property type="match status" value="1"/>
</dbReference>
<evidence type="ECO:0000256" key="1">
    <source>
        <dbReference type="PROSITE-ProRule" id="PRU00023"/>
    </source>
</evidence>
<dbReference type="InterPro" id="IPR002110">
    <property type="entry name" value="Ankyrin_rpt"/>
</dbReference>
<dbReference type="AlphaFoldDB" id="A0A1L9V5P9"/>
<dbReference type="Pfam" id="PF12796">
    <property type="entry name" value="Ank_2"/>
    <property type="match status" value="1"/>
</dbReference>
<dbReference type="EMBL" id="KV878920">
    <property type="protein sequence ID" value="OJJ79254.1"/>
    <property type="molecule type" value="Genomic_DNA"/>
</dbReference>
<accession>A0A1L9V5P9</accession>
<evidence type="ECO:0000313" key="2">
    <source>
        <dbReference type="EMBL" id="OJJ79254.1"/>
    </source>
</evidence>
<protein>
    <submittedName>
        <fullName evidence="2">Uncharacterized protein</fullName>
    </submittedName>
</protein>
<gene>
    <name evidence="2" type="ORF">ASPGLDRAFT_137241</name>
</gene>
<dbReference type="PROSITE" id="PS50297">
    <property type="entry name" value="ANK_REP_REGION"/>
    <property type="match status" value="1"/>
</dbReference>
<dbReference type="SUPFAM" id="SSF48403">
    <property type="entry name" value="Ankyrin repeat"/>
    <property type="match status" value="1"/>
</dbReference>
<dbReference type="InterPro" id="IPR036770">
    <property type="entry name" value="Ankyrin_rpt-contain_sf"/>
</dbReference>
<dbReference type="RefSeq" id="XP_022395952.1">
    <property type="nucleotide sequence ID" value="XM_022541512.1"/>
</dbReference>
<dbReference type="VEuPathDB" id="FungiDB:ASPGLDRAFT_137241"/>
<dbReference type="GO" id="GO:0030837">
    <property type="term" value="P:negative regulation of actin filament polymerization"/>
    <property type="evidence" value="ECO:0007669"/>
    <property type="project" value="InterPro"/>
</dbReference>
<feature type="repeat" description="ANK" evidence="1">
    <location>
        <begin position="23"/>
        <end position="51"/>
    </location>
</feature>
<evidence type="ECO:0000313" key="3">
    <source>
        <dbReference type="Proteomes" id="UP000184300"/>
    </source>
</evidence>
<reference evidence="3" key="1">
    <citation type="journal article" date="2017" name="Genome Biol.">
        <title>Comparative genomics reveals high biological diversity and specific adaptations in the industrially and medically important fungal genus Aspergillus.</title>
        <authorList>
            <person name="de Vries R.P."/>
            <person name="Riley R."/>
            <person name="Wiebenga A."/>
            <person name="Aguilar-Osorio G."/>
            <person name="Amillis S."/>
            <person name="Uchima C.A."/>
            <person name="Anderluh G."/>
            <person name="Asadollahi M."/>
            <person name="Askin M."/>
            <person name="Barry K."/>
            <person name="Battaglia E."/>
            <person name="Bayram O."/>
            <person name="Benocci T."/>
            <person name="Braus-Stromeyer S.A."/>
            <person name="Caldana C."/>
            <person name="Canovas D."/>
            <person name="Cerqueira G.C."/>
            <person name="Chen F."/>
            <person name="Chen W."/>
            <person name="Choi C."/>
            <person name="Clum A."/>
            <person name="Dos Santos R.A."/>
            <person name="Damasio A.R."/>
            <person name="Diallinas G."/>
            <person name="Emri T."/>
            <person name="Fekete E."/>
            <person name="Flipphi M."/>
            <person name="Freyberg S."/>
            <person name="Gallo A."/>
            <person name="Gournas C."/>
            <person name="Habgood R."/>
            <person name="Hainaut M."/>
            <person name="Harispe M.L."/>
            <person name="Henrissat B."/>
            <person name="Hilden K.S."/>
            <person name="Hope R."/>
            <person name="Hossain A."/>
            <person name="Karabika E."/>
            <person name="Karaffa L."/>
            <person name="Karanyi Z."/>
            <person name="Krasevec N."/>
            <person name="Kuo A."/>
            <person name="Kusch H."/>
            <person name="LaButti K."/>
            <person name="Lagendijk E.L."/>
            <person name="Lapidus A."/>
            <person name="Levasseur A."/>
            <person name="Lindquist E."/>
            <person name="Lipzen A."/>
            <person name="Logrieco A.F."/>
            <person name="MacCabe A."/>
            <person name="Maekelae M.R."/>
            <person name="Malavazi I."/>
            <person name="Melin P."/>
            <person name="Meyer V."/>
            <person name="Mielnichuk N."/>
            <person name="Miskei M."/>
            <person name="Molnar A.P."/>
            <person name="Mule G."/>
            <person name="Ngan C.Y."/>
            <person name="Orejas M."/>
            <person name="Orosz E."/>
            <person name="Ouedraogo J.P."/>
            <person name="Overkamp K.M."/>
            <person name="Park H.-S."/>
            <person name="Perrone G."/>
            <person name="Piumi F."/>
            <person name="Punt P.J."/>
            <person name="Ram A.F."/>
            <person name="Ramon A."/>
            <person name="Rauscher S."/>
            <person name="Record E."/>
            <person name="Riano-Pachon D.M."/>
            <person name="Robert V."/>
            <person name="Roehrig J."/>
            <person name="Ruller R."/>
            <person name="Salamov A."/>
            <person name="Salih N.S."/>
            <person name="Samson R.A."/>
            <person name="Sandor E."/>
            <person name="Sanguinetti M."/>
            <person name="Schuetze T."/>
            <person name="Sepcic K."/>
            <person name="Shelest E."/>
            <person name="Sherlock G."/>
            <person name="Sophianopoulou V."/>
            <person name="Squina F.M."/>
            <person name="Sun H."/>
            <person name="Susca A."/>
            <person name="Todd R.B."/>
            <person name="Tsang A."/>
            <person name="Unkles S.E."/>
            <person name="van de Wiele N."/>
            <person name="van Rossen-Uffink D."/>
            <person name="Oliveira J.V."/>
            <person name="Vesth T.C."/>
            <person name="Visser J."/>
            <person name="Yu J.-H."/>
            <person name="Zhou M."/>
            <person name="Andersen M.R."/>
            <person name="Archer D.B."/>
            <person name="Baker S.E."/>
            <person name="Benoit I."/>
            <person name="Brakhage A.A."/>
            <person name="Braus G.H."/>
            <person name="Fischer R."/>
            <person name="Frisvad J.C."/>
            <person name="Goldman G.H."/>
            <person name="Houbraken J."/>
            <person name="Oakley B."/>
            <person name="Pocsi I."/>
            <person name="Scazzocchio C."/>
            <person name="Seiboth B."/>
            <person name="vanKuyk P.A."/>
            <person name="Wortman J."/>
            <person name="Dyer P.S."/>
            <person name="Grigoriev I.V."/>
        </authorList>
    </citation>
    <scope>NUCLEOTIDE SEQUENCE [LARGE SCALE GENOMIC DNA]</scope>
    <source>
        <strain evidence="3">CBS 516.65</strain>
    </source>
</reference>
<dbReference type="GO" id="GO:0005856">
    <property type="term" value="C:cytoskeleton"/>
    <property type="evidence" value="ECO:0007669"/>
    <property type="project" value="TreeGrafter"/>
</dbReference>
<name>A0A1L9V5P9_ASPGL</name>
<dbReference type="OrthoDB" id="341259at2759"/>
<keyword evidence="3" id="KW-1185">Reference proteome</keyword>
<feature type="non-terminal residue" evidence="2">
    <location>
        <position position="1"/>
    </location>
</feature>
<organism evidence="2 3">
    <name type="scientific">Aspergillus glaucus CBS 516.65</name>
    <dbReference type="NCBI Taxonomy" id="1160497"/>
    <lineage>
        <taxon>Eukaryota</taxon>
        <taxon>Fungi</taxon>
        <taxon>Dikarya</taxon>
        <taxon>Ascomycota</taxon>
        <taxon>Pezizomycotina</taxon>
        <taxon>Eurotiomycetes</taxon>
        <taxon>Eurotiomycetidae</taxon>
        <taxon>Eurotiales</taxon>
        <taxon>Aspergillaceae</taxon>
        <taxon>Aspergillus</taxon>
        <taxon>Aspergillus subgen. Aspergillus</taxon>
    </lineage>
</organism>
<sequence>GYESIVRLLLACGGVDVNSRDDDGWTPLMHASENGHKKVAQVLLEEVNNND</sequence>